<organism evidence="4 5">
    <name type="scientific">Tremella mesenterica</name>
    <name type="common">Jelly fungus</name>
    <dbReference type="NCBI Taxonomy" id="5217"/>
    <lineage>
        <taxon>Eukaryota</taxon>
        <taxon>Fungi</taxon>
        <taxon>Dikarya</taxon>
        <taxon>Basidiomycota</taxon>
        <taxon>Agaricomycotina</taxon>
        <taxon>Tremellomycetes</taxon>
        <taxon>Tremellales</taxon>
        <taxon>Tremellaceae</taxon>
        <taxon>Tremella</taxon>
    </lineage>
</organism>
<dbReference type="InParanoid" id="A0A4V1M4H6"/>
<evidence type="ECO:0000256" key="1">
    <source>
        <dbReference type="ARBA" id="ARBA00010520"/>
    </source>
</evidence>
<feature type="region of interest" description="Disordered" evidence="3">
    <location>
        <begin position="45"/>
        <end position="156"/>
    </location>
</feature>
<protein>
    <recommendedName>
        <fullName evidence="2">mRNA stability protein</fullName>
    </recommendedName>
</protein>
<reference evidence="4 5" key="1">
    <citation type="submission" date="2016-06" db="EMBL/GenBank/DDBJ databases">
        <title>Evolution of pathogenesis and genome organization in the Tremellales.</title>
        <authorList>
            <person name="Cuomo C."/>
            <person name="Litvintseva A."/>
            <person name="Heitman J."/>
            <person name="Chen Y."/>
            <person name="Sun S."/>
            <person name="Springer D."/>
            <person name="Dromer F."/>
            <person name="Young S."/>
            <person name="Zeng Q."/>
            <person name="Chapman S."/>
            <person name="Gujja S."/>
            <person name="Saif S."/>
            <person name="Birren B."/>
        </authorList>
    </citation>
    <scope>NUCLEOTIDE SEQUENCE [LARGE SCALE GENOMIC DNA]</scope>
    <source>
        <strain evidence="4 5">ATCC 28783</strain>
    </source>
</reference>
<dbReference type="OrthoDB" id="5949865at2759"/>
<dbReference type="AlphaFoldDB" id="A0A4V1M4H6"/>
<sequence>MSPDEQKAFRLYGVLPKAGPQLKKFEDKNNQRKYFDSGDYMLAKAGIPTGQIPGTAIPTPEGVPHAASPPGATSPGLSSSPTNMPLHSPGTGEATQSKQSGQNGAPSLAQPVPSVPNPGVGMGISPSASSDAVEVPHNHRRRPSEGARISPPGVLRDLNHSSSYVIHHPGSSGLSPVKSSALARRLDNEFENDAPVA</sequence>
<comment type="similarity">
    <text evidence="1 2">Belongs to the endosulfine family.</text>
</comment>
<evidence type="ECO:0000313" key="5">
    <source>
        <dbReference type="Proteomes" id="UP000289152"/>
    </source>
</evidence>
<feature type="compositionally biased region" description="Polar residues" evidence="3">
    <location>
        <begin position="75"/>
        <end position="85"/>
    </location>
</feature>
<comment type="function">
    <text evidence="2">Plays an essential role in initiation of the G0 program by preventing the degradation of specific nutrient-regulated mRNAs via the 5'-3' mRNA decay pathway.</text>
</comment>
<dbReference type="FunCoup" id="A0A4V1M4H6">
    <property type="interactions" value="310"/>
</dbReference>
<dbReference type="VEuPathDB" id="FungiDB:TREMEDRAFT_45716"/>
<evidence type="ECO:0000256" key="2">
    <source>
        <dbReference type="RuleBase" id="RU363120"/>
    </source>
</evidence>
<dbReference type="EMBL" id="SDIL01000018">
    <property type="protein sequence ID" value="RXK40397.1"/>
    <property type="molecule type" value="Genomic_DNA"/>
</dbReference>
<name>A0A4V1M4H6_TREME</name>
<proteinExistence type="inferred from homology"/>
<accession>A0A4V1M4H6</accession>
<dbReference type="Proteomes" id="UP000289152">
    <property type="component" value="Unassembled WGS sequence"/>
</dbReference>
<dbReference type="InterPro" id="IPR006760">
    <property type="entry name" value="Endosulphine"/>
</dbReference>
<dbReference type="STRING" id="5217.A0A4V1M4H6"/>
<feature type="compositionally biased region" description="Polar residues" evidence="3">
    <location>
        <begin position="93"/>
        <end position="105"/>
    </location>
</feature>
<evidence type="ECO:0000313" key="4">
    <source>
        <dbReference type="EMBL" id="RXK40397.1"/>
    </source>
</evidence>
<keyword evidence="5" id="KW-1185">Reference proteome</keyword>
<comment type="caution">
    <text evidence="4">The sequence shown here is derived from an EMBL/GenBank/DDBJ whole genome shotgun (WGS) entry which is preliminary data.</text>
</comment>
<gene>
    <name evidence="4" type="ORF">M231_02230</name>
</gene>
<evidence type="ECO:0000256" key="3">
    <source>
        <dbReference type="SAM" id="MobiDB-lite"/>
    </source>
</evidence>
<dbReference type="Pfam" id="PF04667">
    <property type="entry name" value="Endosulfine"/>
    <property type="match status" value="1"/>
</dbReference>